<dbReference type="AlphaFoldDB" id="A0A5E8CJG0"/>
<dbReference type="EMBL" id="CABVLZ010000002">
    <property type="protein sequence ID" value="VVU94759.1"/>
    <property type="molecule type" value="Genomic_DNA"/>
</dbReference>
<protein>
    <recommendedName>
        <fullName evidence="2">Alcohol acetyltransferase</fullName>
    </recommendedName>
</protein>
<reference evidence="1" key="1">
    <citation type="submission" date="2019-09" db="EMBL/GenBank/DDBJ databases">
        <authorList>
            <person name="Needham M D."/>
        </authorList>
    </citation>
    <scope>NUCLEOTIDE SEQUENCE</scope>
</reference>
<evidence type="ECO:0000313" key="1">
    <source>
        <dbReference type="EMBL" id="VVU94759.1"/>
    </source>
</evidence>
<organism evidence="1">
    <name type="scientific">seawater metagenome</name>
    <dbReference type="NCBI Taxonomy" id="1561972"/>
    <lineage>
        <taxon>unclassified sequences</taxon>
        <taxon>metagenomes</taxon>
        <taxon>ecological metagenomes</taxon>
    </lineage>
</organism>
<evidence type="ECO:0008006" key="2">
    <source>
        <dbReference type="Google" id="ProtNLM"/>
    </source>
</evidence>
<accession>A0A5E8CJG0</accession>
<name>A0A5E8CJG0_9ZZZZ</name>
<proteinExistence type="predicted"/>
<gene>
    <name evidence="1" type="ORF">CPAV1605_484</name>
</gene>
<sequence>MNNLINYYINPFNKLIGEDLDMYGYWHLNFIPIYFYFEKEIPDLDNSIKRYAKKIFSNKKSKLRMKVLPEAEFDIDNRPDEELIELFLHKIDNFDDLEIEKLAVASELPAILCYSKDTICFCGNHQFLDGISMFNLMSSIMDHQYPVNISKFQYIPIISELTLIPYLSKYLKVFKQSLTYEPSWKIENSRTRSIDFQQPLNNIKTLKRAVSEKANEKVGFASCVTGLIIDGIFKSTEDIDKLTIGVLVAFKSKHRFNNYGVIVIEINKSEFNNLQELVIIVDKKIKTKKEMAVLNFITKNIYDKKLNIGTFDILMSGFPMTLNKPLTLNGVLLKKTRQFLNYHSQPVYCMFLSCTRFLNVTISIRSPNIDEKILKNHLLSTLS</sequence>